<dbReference type="Pfam" id="PF01638">
    <property type="entry name" value="HxlR"/>
    <property type="match status" value="1"/>
</dbReference>
<feature type="domain" description="HTH hxlR-type" evidence="4">
    <location>
        <begin position="5"/>
        <end position="114"/>
    </location>
</feature>
<dbReference type="InterPro" id="IPR002577">
    <property type="entry name" value="HTH_HxlR"/>
</dbReference>
<dbReference type="EMBL" id="JAYFSI010000005">
    <property type="protein sequence ID" value="MEA5362293.1"/>
    <property type="molecule type" value="Genomic_DNA"/>
</dbReference>
<dbReference type="PANTHER" id="PTHR33204:SF37">
    <property type="entry name" value="HTH-TYPE TRANSCRIPTIONAL REGULATOR YODB"/>
    <property type="match status" value="1"/>
</dbReference>
<dbReference type="InterPro" id="IPR036390">
    <property type="entry name" value="WH_DNA-bd_sf"/>
</dbReference>
<evidence type="ECO:0000256" key="1">
    <source>
        <dbReference type="ARBA" id="ARBA00023015"/>
    </source>
</evidence>
<evidence type="ECO:0000313" key="5">
    <source>
        <dbReference type="EMBL" id="MEA5362293.1"/>
    </source>
</evidence>
<protein>
    <submittedName>
        <fullName evidence="5">Helix-turn-helix domain-containing protein</fullName>
    </submittedName>
</protein>
<evidence type="ECO:0000256" key="2">
    <source>
        <dbReference type="ARBA" id="ARBA00023125"/>
    </source>
</evidence>
<dbReference type="InterPro" id="IPR036388">
    <property type="entry name" value="WH-like_DNA-bd_sf"/>
</dbReference>
<reference evidence="5 6" key="1">
    <citation type="submission" date="2023-12" db="EMBL/GenBank/DDBJ databases">
        <title>Amycolatopsis sp. V23-08.</title>
        <authorList>
            <person name="Somphong A."/>
        </authorList>
    </citation>
    <scope>NUCLEOTIDE SEQUENCE [LARGE SCALE GENOMIC DNA]</scope>
    <source>
        <strain evidence="5 6">V23-08</strain>
    </source>
</reference>
<dbReference type="Gene3D" id="1.10.10.10">
    <property type="entry name" value="Winged helix-like DNA-binding domain superfamily/Winged helix DNA-binding domain"/>
    <property type="match status" value="1"/>
</dbReference>
<keyword evidence="2" id="KW-0238">DNA-binding</keyword>
<proteinExistence type="predicted"/>
<sequence length="119" mass="13388">MNSTCATSVGTAEGEARQRTLVSLFTNKWSALAIGELEDGPLRFGALQRRLRGVSPKVLTHTLRRLEEFGLVNRVVYPDIPLRVEYSLTEIGRGASGLLRDLRNWVDENMDEMLRASDR</sequence>
<dbReference type="RefSeq" id="WP_323329777.1">
    <property type="nucleotide sequence ID" value="NZ_JAYFSI010000005.1"/>
</dbReference>
<keyword evidence="6" id="KW-1185">Reference proteome</keyword>
<organism evidence="5 6">
    <name type="scientific">Amycolatopsis heterodermiae</name>
    <dbReference type="NCBI Taxonomy" id="3110235"/>
    <lineage>
        <taxon>Bacteria</taxon>
        <taxon>Bacillati</taxon>
        <taxon>Actinomycetota</taxon>
        <taxon>Actinomycetes</taxon>
        <taxon>Pseudonocardiales</taxon>
        <taxon>Pseudonocardiaceae</taxon>
        <taxon>Amycolatopsis</taxon>
    </lineage>
</organism>
<evidence type="ECO:0000313" key="6">
    <source>
        <dbReference type="Proteomes" id="UP001304298"/>
    </source>
</evidence>
<gene>
    <name evidence="5" type="ORF">VA596_22340</name>
</gene>
<dbReference type="SUPFAM" id="SSF46785">
    <property type="entry name" value="Winged helix' DNA-binding domain"/>
    <property type="match status" value="1"/>
</dbReference>
<name>A0ABU5R7T9_9PSEU</name>
<evidence type="ECO:0000256" key="3">
    <source>
        <dbReference type="ARBA" id="ARBA00023163"/>
    </source>
</evidence>
<dbReference type="PROSITE" id="PS51118">
    <property type="entry name" value="HTH_HXLR"/>
    <property type="match status" value="1"/>
</dbReference>
<keyword evidence="3" id="KW-0804">Transcription</keyword>
<accession>A0ABU5R7T9</accession>
<comment type="caution">
    <text evidence="5">The sequence shown here is derived from an EMBL/GenBank/DDBJ whole genome shotgun (WGS) entry which is preliminary data.</text>
</comment>
<evidence type="ECO:0000259" key="4">
    <source>
        <dbReference type="PROSITE" id="PS51118"/>
    </source>
</evidence>
<keyword evidence="1" id="KW-0805">Transcription regulation</keyword>
<dbReference type="Proteomes" id="UP001304298">
    <property type="component" value="Unassembled WGS sequence"/>
</dbReference>
<dbReference type="PANTHER" id="PTHR33204">
    <property type="entry name" value="TRANSCRIPTIONAL REGULATOR, MARR FAMILY"/>
    <property type="match status" value="1"/>
</dbReference>